<dbReference type="InterPro" id="IPR000573">
    <property type="entry name" value="AconitaseA/IPMdHydase_ssu_swvl"/>
</dbReference>
<dbReference type="InterPro" id="IPR050075">
    <property type="entry name" value="LeuD"/>
</dbReference>
<evidence type="ECO:0000313" key="14">
    <source>
        <dbReference type="Proteomes" id="UP001597076"/>
    </source>
</evidence>
<keyword evidence="8" id="KW-0432">Leucine biosynthesis</keyword>
<evidence type="ECO:0000256" key="6">
    <source>
        <dbReference type="ARBA" id="ARBA00011271"/>
    </source>
</evidence>
<dbReference type="InterPro" id="IPR033940">
    <property type="entry name" value="IPMI_Swivel"/>
</dbReference>
<proteinExistence type="inferred from homology"/>
<evidence type="ECO:0000256" key="4">
    <source>
        <dbReference type="ARBA" id="ARBA00009845"/>
    </source>
</evidence>
<dbReference type="RefSeq" id="WP_390284647.1">
    <property type="nucleotide sequence ID" value="NZ_JBHUDI010000003.1"/>
</dbReference>
<reference evidence="13 14" key="1">
    <citation type="journal article" date="2019" name="Int. J. Syst. Evol. Microbiol.">
        <title>The Global Catalogue of Microorganisms (GCM) 10K type strain sequencing project: providing services to taxonomists for standard genome sequencing and annotation.</title>
        <authorList>
            <consortium name="The Broad Institute Genomics Platform"/>
            <consortium name="The Broad Institute Genome Sequencing Center for Infectious Disease"/>
            <person name="Wu L."/>
            <person name="Ma J."/>
        </authorList>
    </citation>
    <scope>NUCLEOTIDE SEQUENCE [LARGE SCALE GENOMIC DNA]</scope>
    <source>
        <strain evidence="13 14">CGMCC 1.12230</strain>
    </source>
</reference>
<dbReference type="AlphaFoldDB" id="A0ABD6BDT1"/>
<comment type="function">
    <text evidence="2">Catalyzes the isomerization between 2-isopropylmalate and 3-isopropylmalate, via the formation of 2-isopropylmaleate.</text>
</comment>
<dbReference type="NCBIfam" id="NF002458">
    <property type="entry name" value="PRK01641.1"/>
    <property type="match status" value="1"/>
</dbReference>
<accession>A0ABD6BDT1</accession>
<gene>
    <name evidence="13" type="primary">leuD</name>
    <name evidence="13" type="ORF">ACFR99_04115</name>
</gene>
<evidence type="ECO:0000256" key="7">
    <source>
        <dbReference type="ARBA" id="ARBA00011998"/>
    </source>
</evidence>
<evidence type="ECO:0000256" key="10">
    <source>
        <dbReference type="ARBA" id="ARBA00023239"/>
    </source>
</evidence>
<comment type="similarity">
    <text evidence="4">Belongs to the LeuD family. LeuD type 1 subfamily.</text>
</comment>
<dbReference type="Gene3D" id="3.20.19.10">
    <property type="entry name" value="Aconitase, domain 4"/>
    <property type="match status" value="1"/>
</dbReference>
<evidence type="ECO:0000256" key="5">
    <source>
        <dbReference type="ARBA" id="ARBA00009869"/>
    </source>
</evidence>
<protein>
    <recommendedName>
        <fullName evidence="7">3-isopropylmalate dehydratase</fullName>
        <ecNumber evidence="7">4.2.1.33</ecNumber>
    </recommendedName>
</protein>
<evidence type="ECO:0000256" key="8">
    <source>
        <dbReference type="ARBA" id="ARBA00022430"/>
    </source>
</evidence>
<dbReference type="InterPro" id="IPR004431">
    <property type="entry name" value="3-IsopropMal_deHydase_ssu"/>
</dbReference>
<dbReference type="PANTHER" id="PTHR43345:SF5">
    <property type="entry name" value="3-ISOPROPYLMALATE DEHYDRATASE SMALL SUBUNIT"/>
    <property type="match status" value="1"/>
</dbReference>
<comment type="catalytic activity">
    <reaction evidence="1">
        <text>(2R,3S)-3-isopropylmalate = (2S)-2-isopropylmalate</text>
        <dbReference type="Rhea" id="RHEA:32287"/>
        <dbReference type="ChEBI" id="CHEBI:1178"/>
        <dbReference type="ChEBI" id="CHEBI:35121"/>
        <dbReference type="EC" id="4.2.1.33"/>
    </reaction>
</comment>
<keyword evidence="11" id="KW-0100">Branched-chain amino acid biosynthesis</keyword>
<comment type="caution">
    <text evidence="13">The sequence shown here is derived from an EMBL/GenBank/DDBJ whole genome shotgun (WGS) entry which is preliminary data.</text>
</comment>
<organism evidence="13 14">
    <name type="scientific">Haloarchaeobius amylolyticus</name>
    <dbReference type="NCBI Taxonomy" id="1198296"/>
    <lineage>
        <taxon>Archaea</taxon>
        <taxon>Methanobacteriati</taxon>
        <taxon>Methanobacteriota</taxon>
        <taxon>Stenosarchaea group</taxon>
        <taxon>Halobacteria</taxon>
        <taxon>Halobacteriales</taxon>
        <taxon>Halorubellaceae</taxon>
        <taxon>Haloarchaeobius</taxon>
    </lineage>
</organism>
<keyword evidence="9" id="KW-0028">Amino-acid biosynthesis</keyword>
<evidence type="ECO:0000256" key="1">
    <source>
        <dbReference type="ARBA" id="ARBA00000491"/>
    </source>
</evidence>
<feature type="domain" description="Aconitase A/isopropylmalate dehydratase small subunit swivel" evidence="12">
    <location>
        <begin position="18"/>
        <end position="125"/>
    </location>
</feature>
<dbReference type="CDD" id="cd01577">
    <property type="entry name" value="IPMI_Swivel"/>
    <property type="match status" value="1"/>
</dbReference>
<dbReference type="GO" id="GO:0003861">
    <property type="term" value="F:3-isopropylmalate dehydratase activity"/>
    <property type="evidence" value="ECO:0007669"/>
    <property type="project" value="UniProtKB-EC"/>
</dbReference>
<comment type="pathway">
    <text evidence="3">Amino-acid biosynthesis; L-leucine biosynthesis; L-leucine from 3-methyl-2-oxobutanoate: step 2/4.</text>
</comment>
<dbReference type="SUPFAM" id="SSF52016">
    <property type="entry name" value="LeuD/IlvD-like"/>
    <property type="match status" value="1"/>
</dbReference>
<dbReference type="EMBL" id="JBHUDI010000003">
    <property type="protein sequence ID" value="MFD1562736.1"/>
    <property type="molecule type" value="Genomic_DNA"/>
</dbReference>
<dbReference type="Pfam" id="PF00694">
    <property type="entry name" value="Aconitase_C"/>
    <property type="match status" value="1"/>
</dbReference>
<evidence type="ECO:0000256" key="2">
    <source>
        <dbReference type="ARBA" id="ARBA00002695"/>
    </source>
</evidence>
<keyword evidence="14" id="KW-1185">Reference proteome</keyword>
<evidence type="ECO:0000256" key="11">
    <source>
        <dbReference type="ARBA" id="ARBA00023304"/>
    </source>
</evidence>
<sequence>MSDEVEIPEVDYVAGSGVPIRGNDIDTDQIIPARFMKVVTFDGLGEFAFFDLRFDDDDNQKDHPMNEERFQDSSVMVVNSNFGCGSSREHAPQALMRWGIDAIIGESFAEIFAGNCLALGIPTVTADSETIEELQDWVDANPDGEIEIDVEAEEVTYGDTTIDVTVDEAQRKALVEGVWDTTALMKSNADAVREKAKELPYVEDEAIPEAE</sequence>
<evidence type="ECO:0000259" key="12">
    <source>
        <dbReference type="Pfam" id="PF00694"/>
    </source>
</evidence>
<comment type="subunit">
    <text evidence="6">Heterodimer of LeuC and LeuD.</text>
</comment>
<evidence type="ECO:0000256" key="9">
    <source>
        <dbReference type="ARBA" id="ARBA00022605"/>
    </source>
</evidence>
<dbReference type="PANTHER" id="PTHR43345">
    <property type="entry name" value="3-ISOPROPYLMALATE DEHYDRATASE SMALL SUBUNIT 2-RELATED-RELATED"/>
    <property type="match status" value="1"/>
</dbReference>
<dbReference type="GO" id="GO:0009098">
    <property type="term" value="P:L-leucine biosynthetic process"/>
    <property type="evidence" value="ECO:0007669"/>
    <property type="project" value="UniProtKB-KW"/>
</dbReference>
<name>A0ABD6BDT1_9EURY</name>
<dbReference type="InterPro" id="IPR015928">
    <property type="entry name" value="Aconitase/3IPM_dehydase_swvl"/>
</dbReference>
<dbReference type="EC" id="4.2.1.33" evidence="7"/>
<comment type="similarity">
    <text evidence="5">Belongs to the LeuD family. LeuD type 2 subfamily.</text>
</comment>
<evidence type="ECO:0000256" key="3">
    <source>
        <dbReference type="ARBA" id="ARBA00004729"/>
    </source>
</evidence>
<evidence type="ECO:0000313" key="13">
    <source>
        <dbReference type="EMBL" id="MFD1562736.1"/>
    </source>
</evidence>
<dbReference type="Proteomes" id="UP001597076">
    <property type="component" value="Unassembled WGS sequence"/>
</dbReference>
<keyword evidence="10 13" id="KW-0456">Lyase</keyword>
<dbReference type="NCBIfam" id="TIGR00171">
    <property type="entry name" value="leuD"/>
    <property type="match status" value="1"/>
</dbReference>